<evidence type="ECO:0000313" key="3">
    <source>
        <dbReference type="Proteomes" id="UP000095300"/>
    </source>
</evidence>
<reference evidence="2" key="1">
    <citation type="submission" date="2020-05" db="UniProtKB">
        <authorList>
            <consortium name="EnsemblMetazoa"/>
        </authorList>
    </citation>
    <scope>IDENTIFICATION</scope>
    <source>
        <strain evidence="2">USDA</strain>
    </source>
</reference>
<evidence type="ECO:0000256" key="1">
    <source>
        <dbReference type="SAM" id="MobiDB-lite"/>
    </source>
</evidence>
<keyword evidence="3" id="KW-1185">Reference proteome</keyword>
<dbReference type="EnsemblMetazoa" id="SCAU010229-RA">
    <property type="protein sequence ID" value="SCAU010229-PA"/>
    <property type="gene ID" value="SCAU010229"/>
</dbReference>
<dbReference type="STRING" id="35570.A0A1I8PQJ4"/>
<dbReference type="Proteomes" id="UP000095300">
    <property type="component" value="Unassembled WGS sequence"/>
</dbReference>
<gene>
    <name evidence="2" type="primary">106088060</name>
</gene>
<sequence>MPVVLLLKSQPHTAITIKRNVMLLEHNICLIRNRNIQTNSNLEENELQQIEDFVKMTTPSTSSAKYKTSTDANKSSLDAATTFILQQQQQQQQHQQHFLMQQQMMQQNMLTAAAAAAAATSSTSPLQHLSNIFGFNFNGSPPPVMPPTSAVATTMPLTASALFQVNNNLQHVLAGVSPQQQQQLQQLYQEFYSNMLPQQHYAEQQMLRDLIQATSSAQTDILPVKSSSIKMETLQNEPQPSQHQLLPASTPLAMTNSLTPLETTFANITSVANATSDGGIDVALNHNDCGGNMASLERQHNESTHANQHQHQLHYQLFQQQQQQQQQQQPQQGNNKLPKALSTTTSHQITRAPISAAETTTGTTTTTPTPTSTIPSLCLATSNKTDLSEAGIKCDFGVAATHDGGGVDEGSTSTVDIRGNISSMTSLTPVNHIAPAETTTVKLVKKAMFGRVEPWVPTVMNSA</sequence>
<evidence type="ECO:0000313" key="2">
    <source>
        <dbReference type="EnsemblMetazoa" id="SCAU010229-PA"/>
    </source>
</evidence>
<proteinExistence type="predicted"/>
<feature type="compositionally biased region" description="Low complexity" evidence="1">
    <location>
        <begin position="359"/>
        <end position="372"/>
    </location>
</feature>
<dbReference type="AlphaFoldDB" id="A0A1I8PQJ4"/>
<accession>A0A1I8PQJ4</accession>
<protein>
    <submittedName>
        <fullName evidence="2">Uncharacterized protein</fullName>
    </submittedName>
</protein>
<dbReference type="VEuPathDB" id="VectorBase:SCAU010229"/>
<feature type="region of interest" description="Disordered" evidence="1">
    <location>
        <begin position="318"/>
        <end position="372"/>
    </location>
</feature>
<name>A0A1I8PQJ4_STOCA</name>
<feature type="compositionally biased region" description="Low complexity" evidence="1">
    <location>
        <begin position="318"/>
        <end position="332"/>
    </location>
</feature>
<organism evidence="2 3">
    <name type="scientific">Stomoxys calcitrans</name>
    <name type="common">Stable fly</name>
    <name type="synonym">Conops calcitrans</name>
    <dbReference type="NCBI Taxonomy" id="35570"/>
    <lineage>
        <taxon>Eukaryota</taxon>
        <taxon>Metazoa</taxon>
        <taxon>Ecdysozoa</taxon>
        <taxon>Arthropoda</taxon>
        <taxon>Hexapoda</taxon>
        <taxon>Insecta</taxon>
        <taxon>Pterygota</taxon>
        <taxon>Neoptera</taxon>
        <taxon>Endopterygota</taxon>
        <taxon>Diptera</taxon>
        <taxon>Brachycera</taxon>
        <taxon>Muscomorpha</taxon>
        <taxon>Muscoidea</taxon>
        <taxon>Muscidae</taxon>
        <taxon>Stomoxys</taxon>
    </lineage>
</organism>